<evidence type="ECO:0000256" key="1">
    <source>
        <dbReference type="SAM" id="SignalP"/>
    </source>
</evidence>
<organism evidence="3 4">
    <name type="scientific">Kitasatospora misakiensis</name>
    <dbReference type="NCBI Taxonomy" id="67330"/>
    <lineage>
        <taxon>Bacteria</taxon>
        <taxon>Bacillati</taxon>
        <taxon>Actinomycetota</taxon>
        <taxon>Actinomycetes</taxon>
        <taxon>Kitasatosporales</taxon>
        <taxon>Streptomycetaceae</taxon>
        <taxon>Kitasatospora</taxon>
    </lineage>
</organism>
<name>A0ABW0X8H4_9ACTN</name>
<dbReference type="Pfam" id="PF00144">
    <property type="entry name" value="Beta-lactamase"/>
    <property type="match status" value="1"/>
</dbReference>
<dbReference type="PANTHER" id="PTHR46825:SF7">
    <property type="entry name" value="D-ALANYL-D-ALANINE CARBOXYPEPTIDASE"/>
    <property type="match status" value="1"/>
</dbReference>
<keyword evidence="3" id="KW-0378">Hydrolase</keyword>
<dbReference type="RefSeq" id="WP_380227722.1">
    <property type="nucleotide sequence ID" value="NZ_JBHSOF010000034.1"/>
</dbReference>
<dbReference type="InterPro" id="IPR012338">
    <property type="entry name" value="Beta-lactam/transpept-like"/>
</dbReference>
<sequence>MVRKAPRRRHAIRVASTAAAALLVVAGPSATEFSAAPAASGTTSSAAAPDVDTPSYLRRDAEAVQRVGAVGVLAELRDGERHVRARAGEAELGSGRPVAWRSSIRVGSATKAFTATVVLQLVGEGRLSLDDTVERWLPGLVAGNGNDGRAITVRHLLQHTSGLPTVSDLPGWESAEQFEKHRYDAHDPRYVVKLAMRHPPSSAPGTRWEYSNTNYTLAGLVVEAVTGRSWDHEVTSRVIVPLELTGTFVPGHRPHLPLPHLNTYYQFAEGEPWFDTTVLNMKDADAEGSIVSTTEDLGRFHAALIGGRLLGRAELAEMTTTVPVPEFTRWGMRYGLGLMWFDLSCGGGYWTHWGDTLGASTRGGITPDGQRGIVVSTSGNGDHLKLPMEDEALHPLVDHALCRGLS</sequence>
<dbReference type="Gene3D" id="3.40.710.10">
    <property type="entry name" value="DD-peptidase/beta-lactamase superfamily"/>
    <property type="match status" value="1"/>
</dbReference>
<gene>
    <name evidence="3" type="ORF">ACFP3U_23895</name>
</gene>
<dbReference type="Proteomes" id="UP001595975">
    <property type="component" value="Unassembled WGS sequence"/>
</dbReference>
<dbReference type="InterPro" id="IPR001466">
    <property type="entry name" value="Beta-lactam-related"/>
</dbReference>
<comment type="caution">
    <text evidence="3">The sequence shown here is derived from an EMBL/GenBank/DDBJ whole genome shotgun (WGS) entry which is preliminary data.</text>
</comment>
<evidence type="ECO:0000313" key="3">
    <source>
        <dbReference type="EMBL" id="MFC5666008.1"/>
    </source>
</evidence>
<evidence type="ECO:0000313" key="4">
    <source>
        <dbReference type="Proteomes" id="UP001595975"/>
    </source>
</evidence>
<feature type="signal peptide" evidence="1">
    <location>
        <begin position="1"/>
        <end position="30"/>
    </location>
</feature>
<keyword evidence="4" id="KW-1185">Reference proteome</keyword>
<dbReference type="GO" id="GO:0016787">
    <property type="term" value="F:hydrolase activity"/>
    <property type="evidence" value="ECO:0007669"/>
    <property type="project" value="UniProtKB-KW"/>
</dbReference>
<feature type="chain" id="PRO_5046911087" evidence="1">
    <location>
        <begin position="31"/>
        <end position="406"/>
    </location>
</feature>
<dbReference type="EMBL" id="JBHSOF010000034">
    <property type="protein sequence ID" value="MFC5666008.1"/>
    <property type="molecule type" value="Genomic_DNA"/>
</dbReference>
<dbReference type="SUPFAM" id="SSF56601">
    <property type="entry name" value="beta-lactamase/transpeptidase-like"/>
    <property type="match status" value="1"/>
</dbReference>
<proteinExistence type="predicted"/>
<dbReference type="EC" id="3.-.-.-" evidence="3"/>
<reference evidence="4" key="1">
    <citation type="journal article" date="2019" name="Int. J. Syst. Evol. Microbiol.">
        <title>The Global Catalogue of Microorganisms (GCM) 10K type strain sequencing project: providing services to taxonomists for standard genome sequencing and annotation.</title>
        <authorList>
            <consortium name="The Broad Institute Genomics Platform"/>
            <consortium name="The Broad Institute Genome Sequencing Center for Infectious Disease"/>
            <person name="Wu L."/>
            <person name="Ma J."/>
        </authorList>
    </citation>
    <scope>NUCLEOTIDE SEQUENCE [LARGE SCALE GENOMIC DNA]</scope>
    <source>
        <strain evidence="4">CGMCC 4.1437</strain>
    </source>
</reference>
<dbReference type="PANTHER" id="PTHR46825">
    <property type="entry name" value="D-ALANYL-D-ALANINE-CARBOXYPEPTIDASE/ENDOPEPTIDASE AMPH"/>
    <property type="match status" value="1"/>
</dbReference>
<evidence type="ECO:0000259" key="2">
    <source>
        <dbReference type="Pfam" id="PF00144"/>
    </source>
</evidence>
<dbReference type="PROSITE" id="PS51318">
    <property type="entry name" value="TAT"/>
    <property type="match status" value="1"/>
</dbReference>
<dbReference type="InterPro" id="IPR006311">
    <property type="entry name" value="TAT_signal"/>
</dbReference>
<dbReference type="InterPro" id="IPR050491">
    <property type="entry name" value="AmpC-like"/>
</dbReference>
<keyword evidence="1" id="KW-0732">Signal</keyword>
<protein>
    <submittedName>
        <fullName evidence="3">Serine hydrolase domain-containing protein</fullName>
        <ecNumber evidence="3">3.-.-.-</ecNumber>
    </submittedName>
</protein>
<accession>A0ABW0X8H4</accession>
<feature type="domain" description="Beta-lactamase-related" evidence="2">
    <location>
        <begin position="69"/>
        <end position="383"/>
    </location>
</feature>